<dbReference type="EMBL" id="JAENHO010000004">
    <property type="protein sequence ID" value="MBL7255898.1"/>
    <property type="molecule type" value="Genomic_DNA"/>
</dbReference>
<evidence type="ECO:0000313" key="1">
    <source>
        <dbReference type="EMBL" id="MBL7255898.1"/>
    </source>
</evidence>
<dbReference type="Proteomes" id="UP000598996">
    <property type="component" value="Unassembled WGS sequence"/>
</dbReference>
<name>A0ABS1VMS3_9ACTN</name>
<organism evidence="1 2">
    <name type="scientific">Paractinoplanes lichenicola</name>
    <dbReference type="NCBI Taxonomy" id="2802976"/>
    <lineage>
        <taxon>Bacteria</taxon>
        <taxon>Bacillati</taxon>
        <taxon>Actinomycetota</taxon>
        <taxon>Actinomycetes</taxon>
        <taxon>Micromonosporales</taxon>
        <taxon>Micromonosporaceae</taxon>
        <taxon>Paractinoplanes</taxon>
    </lineage>
</organism>
<proteinExistence type="predicted"/>
<protein>
    <submittedName>
        <fullName evidence="1">Uncharacterized protein</fullName>
    </submittedName>
</protein>
<dbReference type="RefSeq" id="WP_202992395.1">
    <property type="nucleotide sequence ID" value="NZ_JAENHO010000004.1"/>
</dbReference>
<gene>
    <name evidence="1" type="ORF">JKJ07_16470</name>
</gene>
<reference evidence="1 2" key="1">
    <citation type="submission" date="2021-01" db="EMBL/GenBank/DDBJ databases">
        <title>Actinoplanes sp. nov. LDG1-01 isolated from lichen.</title>
        <authorList>
            <person name="Saeng-In P."/>
            <person name="Phongsopitanun W."/>
            <person name="Kanchanasin P."/>
            <person name="Yuki M."/>
            <person name="Kudo T."/>
            <person name="Ohkuma M."/>
            <person name="Tanasupawat S."/>
        </authorList>
    </citation>
    <scope>NUCLEOTIDE SEQUENCE [LARGE SCALE GENOMIC DNA]</scope>
    <source>
        <strain evidence="1 2">LDG1-01</strain>
    </source>
</reference>
<accession>A0ABS1VMS3</accession>
<keyword evidence="2" id="KW-1185">Reference proteome</keyword>
<comment type="caution">
    <text evidence="1">The sequence shown here is derived from an EMBL/GenBank/DDBJ whole genome shotgun (WGS) entry which is preliminary data.</text>
</comment>
<sequence length="86" mass="9360">MAAWELPEHAEIYVDRIPPDAMALLVGIRRLLGAAWPFAGLRDLLASQPFRAGAGNPADLHRALNASPELRPYLFYGADGALRPLP</sequence>
<evidence type="ECO:0000313" key="2">
    <source>
        <dbReference type="Proteomes" id="UP000598996"/>
    </source>
</evidence>